<accession>A0ABQ9NZE0</accession>
<gene>
    <name evidence="1" type="ORF">H2201_002262</name>
</gene>
<dbReference type="EMBL" id="JAPDRL010000011">
    <property type="protein sequence ID" value="KAJ9667727.1"/>
    <property type="molecule type" value="Genomic_DNA"/>
</dbReference>
<protein>
    <submittedName>
        <fullName evidence="1">Uncharacterized protein</fullName>
    </submittedName>
</protein>
<reference evidence="1" key="1">
    <citation type="submission" date="2022-10" db="EMBL/GenBank/DDBJ databases">
        <title>Culturing micro-colonial fungi from biological soil crusts in the Mojave desert and describing Neophaeococcomyces mojavensis, and introducing the new genera and species Taxawa tesnikishii.</title>
        <authorList>
            <person name="Kurbessoian T."/>
            <person name="Stajich J.E."/>
        </authorList>
    </citation>
    <scope>NUCLEOTIDE SEQUENCE</scope>
    <source>
        <strain evidence="1">TK_1</strain>
    </source>
</reference>
<comment type="caution">
    <text evidence="1">The sequence shown here is derived from an EMBL/GenBank/DDBJ whole genome shotgun (WGS) entry which is preliminary data.</text>
</comment>
<sequence>MTQRYAFGEGTLYQSRWAPKYLRVSASAARSSNNDALAGTSRSSSPRKDDLHKIQRLISRLSWKSDLLLASQARALSDDASAVKDATDSHTSPITMFKLDFFEYYVLLERILVLLLAFFNVHISRDHSSAAGKDGPPQTQPLYLGHRYHANVLEALEKPSNPLHACLGKGPVKAHLAMAKASRNRWKDADAQHPVLLEEESTIFGPQLEEILRSILEALKQSWQLAENQTVKDAPRANEEAGAAAFAHDRAFDMELDDAPWETVGDAMDWDEI</sequence>
<evidence type="ECO:0000313" key="1">
    <source>
        <dbReference type="EMBL" id="KAJ9667727.1"/>
    </source>
</evidence>
<keyword evidence="2" id="KW-1185">Reference proteome</keyword>
<dbReference type="Proteomes" id="UP001172684">
    <property type="component" value="Unassembled WGS sequence"/>
</dbReference>
<evidence type="ECO:0000313" key="2">
    <source>
        <dbReference type="Proteomes" id="UP001172684"/>
    </source>
</evidence>
<name>A0ABQ9NZE0_9PEZI</name>
<organism evidence="1 2">
    <name type="scientific">Coniosporium apollinis</name>
    <dbReference type="NCBI Taxonomy" id="61459"/>
    <lineage>
        <taxon>Eukaryota</taxon>
        <taxon>Fungi</taxon>
        <taxon>Dikarya</taxon>
        <taxon>Ascomycota</taxon>
        <taxon>Pezizomycotina</taxon>
        <taxon>Dothideomycetes</taxon>
        <taxon>Dothideomycetes incertae sedis</taxon>
        <taxon>Coniosporium</taxon>
    </lineage>
</organism>
<proteinExistence type="predicted"/>